<dbReference type="HOGENOM" id="CLU_104916_0_1_0"/>
<sequence length="223" mass="25984">MMTTIARLFGKSPFLPLQSHMKKVSLCIKQLTEIFEKLPTSQAEEIEKLVIDLSSLEHEADLTKNDIRNHLPRSLFLPIDRGQFLEILSIQDSISDQAEDIGHLLILHPLEPKLYENLHSLYKKNIEAFWDTRAIMKELNELVESSFGGMEAEKVKTFIERTSYIEYEADKMMHQLMKEFFAQSEKVSTPVFYLYIRLIEEINKISHISEKLANRIGMILELK</sequence>
<dbReference type="NCBIfam" id="TIGR00153">
    <property type="entry name" value="TIGR00153 family protein"/>
    <property type="match status" value="1"/>
</dbReference>
<evidence type="ECO:0000313" key="2">
    <source>
        <dbReference type="EMBL" id="CCB88182.1"/>
    </source>
</evidence>
<keyword evidence="3" id="KW-1185">Reference proteome</keyword>
<organism evidence="2 3">
    <name type="scientific">Simkania negevensis (strain ATCC VR-1471 / DSM 27360 / Z)</name>
    <dbReference type="NCBI Taxonomy" id="331113"/>
    <lineage>
        <taxon>Bacteria</taxon>
        <taxon>Pseudomonadati</taxon>
        <taxon>Chlamydiota</taxon>
        <taxon>Chlamydiia</taxon>
        <taxon>Parachlamydiales</taxon>
        <taxon>Simkaniaceae</taxon>
        <taxon>Simkania</taxon>
    </lineage>
</organism>
<dbReference type="KEGG" id="sng:SNE_A03050"/>
<dbReference type="eggNOG" id="COG1392">
    <property type="taxonomic scope" value="Bacteria"/>
</dbReference>
<dbReference type="Pfam" id="PF01865">
    <property type="entry name" value="PhoU_div"/>
    <property type="match status" value="1"/>
</dbReference>
<dbReference type="PANTHER" id="PTHR36536">
    <property type="entry name" value="UPF0111 PROTEIN HI_1603"/>
    <property type="match status" value="1"/>
</dbReference>
<dbReference type="PANTHER" id="PTHR36536:SF3">
    <property type="entry name" value="UPF0111 PROTEIN HI_1603"/>
    <property type="match status" value="1"/>
</dbReference>
<dbReference type="STRING" id="331113.SNE_A03050"/>
<proteinExistence type="inferred from homology"/>
<dbReference type="InterPro" id="IPR038078">
    <property type="entry name" value="PhoU-like_sf"/>
</dbReference>
<dbReference type="SUPFAM" id="SSF109755">
    <property type="entry name" value="PhoU-like"/>
    <property type="match status" value="1"/>
</dbReference>
<accession>F8L627</accession>
<dbReference type="Gene3D" id="1.20.58.220">
    <property type="entry name" value="Phosphate transport system protein phou homolog 2, domain 2"/>
    <property type="match status" value="1"/>
</dbReference>
<evidence type="ECO:0000256" key="1">
    <source>
        <dbReference type="ARBA" id="ARBA00008591"/>
    </source>
</evidence>
<evidence type="ECO:0000313" key="3">
    <source>
        <dbReference type="Proteomes" id="UP000000496"/>
    </source>
</evidence>
<dbReference type="InterPro" id="IPR018445">
    <property type="entry name" value="Put_Phosphate_transp_reg"/>
</dbReference>
<dbReference type="Proteomes" id="UP000000496">
    <property type="component" value="Chromosome gsn.131"/>
</dbReference>
<reference key="1">
    <citation type="journal article" date="2011" name="Mol. Biol. Evol.">
        <title>Unity in variety -- the pan-genome of the Chlamydiae.</title>
        <authorList>
            <person name="Collingro A."/>
            <person name="Tischler P."/>
            <person name="Weinmaier T."/>
            <person name="Penz T."/>
            <person name="Heinz E."/>
            <person name="Brunham R.C."/>
            <person name="Read T.D."/>
            <person name="Bavoil P.M."/>
            <person name="Sachse K."/>
            <person name="Kahane S."/>
            <person name="Friedman M.G."/>
            <person name="Rattei T."/>
            <person name="Myers G.S.A."/>
            <person name="Horn M."/>
        </authorList>
    </citation>
    <scope>NUCLEOTIDE SEQUENCE</scope>
    <source>
        <strain>Z</strain>
    </source>
</reference>
<dbReference type="AlphaFoldDB" id="F8L627"/>
<gene>
    <name evidence="2" type="ordered locus">SNE_A03050</name>
</gene>
<dbReference type="RefSeq" id="WP_013942649.1">
    <property type="nucleotide sequence ID" value="NC_015713.1"/>
</dbReference>
<dbReference type="EMBL" id="FR872582">
    <property type="protein sequence ID" value="CCB88182.1"/>
    <property type="molecule type" value="Genomic_DNA"/>
</dbReference>
<name>F8L627_SIMNZ</name>
<protein>
    <submittedName>
        <fullName evidence="2">UPF0111 protein CPn_0681/CP_0066/CPj0681/CpB0708</fullName>
    </submittedName>
</protein>
<reference evidence="2 3" key="2">
    <citation type="journal article" date="2011" name="Mol. Biol. Evol.">
        <title>Unity in variety--the pan-genome of the Chlamydiae.</title>
        <authorList>
            <person name="Collingro A."/>
            <person name="Tischler P."/>
            <person name="Weinmaier T."/>
            <person name="Penz T."/>
            <person name="Heinz E."/>
            <person name="Brunham R.C."/>
            <person name="Read T.D."/>
            <person name="Bavoil P.M."/>
            <person name="Sachse K."/>
            <person name="Kahane S."/>
            <person name="Friedman M.G."/>
            <person name="Rattei T."/>
            <person name="Myers G.S."/>
            <person name="Horn M."/>
        </authorList>
    </citation>
    <scope>NUCLEOTIDE SEQUENCE [LARGE SCALE GENOMIC DNA]</scope>
    <source>
        <strain evidence="3">ATCC VR-1471 / Z</strain>
    </source>
</reference>
<dbReference type="OrthoDB" id="9780540at2"/>
<comment type="similarity">
    <text evidence="1">Belongs to the UPF0111 family.</text>
</comment>
<dbReference type="InterPro" id="IPR002727">
    <property type="entry name" value="DUF47"/>
</dbReference>